<name>A0ABN1TKB8_9ACTN</name>
<comment type="similarity">
    <text evidence="1">Belongs to the N-acetylmuramoyl-L-alanine amidase 2 family.</text>
</comment>
<dbReference type="InterPro" id="IPR006311">
    <property type="entry name" value="TAT_signal"/>
</dbReference>
<accession>A0ABN1TKB8</accession>
<evidence type="ECO:0000256" key="1">
    <source>
        <dbReference type="ARBA" id="ARBA00007553"/>
    </source>
</evidence>
<evidence type="ECO:0000313" key="3">
    <source>
        <dbReference type="EMBL" id="GAA1089774.1"/>
    </source>
</evidence>
<keyword evidence="4" id="KW-1185">Reference proteome</keyword>
<feature type="domain" description="Peptidoglycan recognition protein family" evidence="2">
    <location>
        <begin position="57"/>
        <end position="204"/>
    </location>
</feature>
<dbReference type="InterPro" id="IPR036505">
    <property type="entry name" value="Amidase/PGRP_sf"/>
</dbReference>
<dbReference type="InterPro" id="IPR002502">
    <property type="entry name" value="Amidase_domain"/>
</dbReference>
<dbReference type="PANTHER" id="PTHR11022:SF41">
    <property type="entry name" value="PEPTIDOGLYCAN-RECOGNITION PROTEIN LC-RELATED"/>
    <property type="match status" value="1"/>
</dbReference>
<dbReference type="Proteomes" id="UP001499987">
    <property type="component" value="Unassembled WGS sequence"/>
</dbReference>
<dbReference type="InterPro" id="IPR015510">
    <property type="entry name" value="PGRP"/>
</dbReference>
<evidence type="ECO:0000313" key="4">
    <source>
        <dbReference type="Proteomes" id="UP001499987"/>
    </source>
</evidence>
<protein>
    <recommendedName>
        <fullName evidence="2">Peptidoglycan recognition protein family domain-containing protein</fullName>
    </recommendedName>
</protein>
<dbReference type="SUPFAM" id="SSF55846">
    <property type="entry name" value="N-acetylmuramoyl-L-alanine amidase-like"/>
    <property type="match status" value="1"/>
</dbReference>
<dbReference type="PANTHER" id="PTHR11022">
    <property type="entry name" value="PEPTIDOGLYCAN RECOGNITION PROTEIN"/>
    <property type="match status" value="1"/>
</dbReference>
<dbReference type="PROSITE" id="PS51318">
    <property type="entry name" value="TAT"/>
    <property type="match status" value="1"/>
</dbReference>
<gene>
    <name evidence="3" type="ORF">GCM10009663_36920</name>
</gene>
<comment type="caution">
    <text evidence="3">The sequence shown here is derived from an EMBL/GenBank/DDBJ whole genome shotgun (WGS) entry which is preliminary data.</text>
</comment>
<dbReference type="Pfam" id="PF01510">
    <property type="entry name" value="Amidase_2"/>
    <property type="match status" value="1"/>
</dbReference>
<dbReference type="Gene3D" id="3.40.80.10">
    <property type="entry name" value="Peptidoglycan recognition protein-like"/>
    <property type="match status" value="1"/>
</dbReference>
<reference evidence="3 4" key="1">
    <citation type="journal article" date="2019" name="Int. J. Syst. Evol. Microbiol.">
        <title>The Global Catalogue of Microorganisms (GCM) 10K type strain sequencing project: providing services to taxonomists for standard genome sequencing and annotation.</title>
        <authorList>
            <consortium name="The Broad Institute Genomics Platform"/>
            <consortium name="The Broad Institute Genome Sequencing Center for Infectious Disease"/>
            <person name="Wu L."/>
            <person name="Ma J."/>
        </authorList>
    </citation>
    <scope>NUCLEOTIDE SEQUENCE [LARGE SCALE GENOMIC DNA]</scope>
    <source>
        <strain evidence="3 4">JCM 13002</strain>
    </source>
</reference>
<dbReference type="SMART" id="SM00701">
    <property type="entry name" value="PGRP"/>
    <property type="match status" value="1"/>
</dbReference>
<dbReference type="EMBL" id="BAAALD010000033">
    <property type="protein sequence ID" value="GAA1089774.1"/>
    <property type="molecule type" value="Genomic_DNA"/>
</dbReference>
<organism evidence="3 4">
    <name type="scientific">Kitasatospora arboriphila</name>
    <dbReference type="NCBI Taxonomy" id="258052"/>
    <lineage>
        <taxon>Bacteria</taxon>
        <taxon>Bacillati</taxon>
        <taxon>Actinomycetota</taxon>
        <taxon>Actinomycetes</taxon>
        <taxon>Kitasatosporales</taxon>
        <taxon>Streptomycetaceae</taxon>
        <taxon>Kitasatospora</taxon>
    </lineage>
</organism>
<evidence type="ECO:0000259" key="2">
    <source>
        <dbReference type="SMART" id="SM00701"/>
    </source>
</evidence>
<dbReference type="RefSeq" id="WP_344624724.1">
    <property type="nucleotide sequence ID" value="NZ_BAAALD010000033.1"/>
</dbReference>
<proteinExistence type="inferred from homology"/>
<dbReference type="CDD" id="cd06583">
    <property type="entry name" value="PGRP"/>
    <property type="match status" value="1"/>
</dbReference>
<dbReference type="InterPro" id="IPR006619">
    <property type="entry name" value="PGRP_domain_met/bac"/>
</dbReference>
<sequence length="272" mass="28697">MDINRRLVLRRALQGVAAGAVTALPAMARPRRSAAADGPPAAAVPPAAPALPVPAEPPIVLRSAWQSADAVPKVQYDRAVRAVLVHHTDDPNSYTADEVPDILRAIRRDHLEFRGWDDIGYNFLVDRFGRIWEGRLGGVDRPVVGAHTMGFNRDTVGIAAIGTYNAGTEVPQAVLDSIARLAAWKLGLHGVRADARSELTSTNSGSRFPVGARHAFNAVSGHRDAFCTLCPGESLYAAIPGIVDRACRLQQEAAAASGAPQAPAAAQTGLTA</sequence>